<gene>
    <name evidence="3" type="ORF">COCNU_01G002210</name>
</gene>
<sequence>MKAAARAARKRFEGLLMVRAKAVKGKGVWYGAHLEPVKLRCSLCATLFSASNPSLTTSEHLKRGTCPNFSSPSSSSAAAVPTPISTLPPNPCKRASSSCHVPPLALAGPWS</sequence>
<name>A0A8K0HT56_COCNU</name>
<dbReference type="Proteomes" id="UP000797356">
    <property type="component" value="Chromosome 1"/>
</dbReference>
<comment type="caution">
    <text evidence="3">The sequence shown here is derived from an EMBL/GenBank/DDBJ whole genome shotgun (WGS) entry which is preliminary data.</text>
</comment>
<feature type="region of interest" description="Disordered" evidence="1">
    <location>
        <begin position="55"/>
        <end position="111"/>
    </location>
</feature>
<feature type="domain" description="DUF7963" evidence="2">
    <location>
        <begin position="3"/>
        <end position="70"/>
    </location>
</feature>
<protein>
    <recommendedName>
        <fullName evidence="2">DUF7963 domain-containing protein</fullName>
    </recommendedName>
</protein>
<evidence type="ECO:0000256" key="1">
    <source>
        <dbReference type="SAM" id="MobiDB-lite"/>
    </source>
</evidence>
<dbReference type="InterPro" id="IPR058269">
    <property type="entry name" value="DUF7963"/>
</dbReference>
<dbReference type="Pfam" id="PF25908">
    <property type="entry name" value="DUF7963"/>
    <property type="match status" value="1"/>
</dbReference>
<evidence type="ECO:0000259" key="2">
    <source>
        <dbReference type="Pfam" id="PF25908"/>
    </source>
</evidence>
<reference evidence="3" key="2">
    <citation type="submission" date="2019-07" db="EMBL/GenBank/DDBJ databases">
        <authorList>
            <person name="Yang Y."/>
            <person name="Bocs S."/>
            <person name="Baudouin L."/>
        </authorList>
    </citation>
    <scope>NUCLEOTIDE SEQUENCE</scope>
    <source>
        <tissue evidence="3">Spear leaf of Hainan Tall coconut</tissue>
    </source>
</reference>
<feature type="compositionally biased region" description="Low complexity" evidence="1">
    <location>
        <begin position="70"/>
        <end position="85"/>
    </location>
</feature>
<evidence type="ECO:0000313" key="3">
    <source>
        <dbReference type="EMBL" id="KAG1326287.1"/>
    </source>
</evidence>
<dbReference type="EMBL" id="CM017872">
    <property type="protein sequence ID" value="KAG1326287.1"/>
    <property type="molecule type" value="Genomic_DNA"/>
</dbReference>
<dbReference type="AlphaFoldDB" id="A0A8K0HT56"/>
<reference evidence="3" key="1">
    <citation type="journal article" date="2017" name="Gigascience">
        <title>The genome draft of coconut (Cocos nucifera).</title>
        <authorList>
            <person name="Xiao Y."/>
            <person name="Xu P."/>
            <person name="Fan H."/>
            <person name="Baudouin L."/>
            <person name="Xia W."/>
            <person name="Bocs S."/>
            <person name="Xu J."/>
            <person name="Li Q."/>
            <person name="Guo A."/>
            <person name="Zhou L."/>
            <person name="Li J."/>
            <person name="Wu Y."/>
            <person name="Ma Z."/>
            <person name="Armero A."/>
            <person name="Issali A.E."/>
            <person name="Liu N."/>
            <person name="Peng M."/>
            <person name="Yang Y."/>
        </authorList>
    </citation>
    <scope>NUCLEOTIDE SEQUENCE</scope>
    <source>
        <tissue evidence="3">Spear leaf of Hainan Tall coconut</tissue>
    </source>
</reference>
<dbReference type="OrthoDB" id="1873691at2759"/>
<accession>A0A8K0HT56</accession>
<proteinExistence type="predicted"/>
<keyword evidence="4" id="KW-1185">Reference proteome</keyword>
<organism evidence="3 4">
    <name type="scientific">Cocos nucifera</name>
    <name type="common">Coconut palm</name>
    <dbReference type="NCBI Taxonomy" id="13894"/>
    <lineage>
        <taxon>Eukaryota</taxon>
        <taxon>Viridiplantae</taxon>
        <taxon>Streptophyta</taxon>
        <taxon>Embryophyta</taxon>
        <taxon>Tracheophyta</taxon>
        <taxon>Spermatophyta</taxon>
        <taxon>Magnoliopsida</taxon>
        <taxon>Liliopsida</taxon>
        <taxon>Arecaceae</taxon>
        <taxon>Arecoideae</taxon>
        <taxon>Cocoseae</taxon>
        <taxon>Attaleinae</taxon>
        <taxon>Cocos</taxon>
    </lineage>
</organism>
<evidence type="ECO:0000313" key="4">
    <source>
        <dbReference type="Proteomes" id="UP000797356"/>
    </source>
</evidence>